<organism evidence="2 3">
    <name type="scientific">Pyricularia grisea</name>
    <name type="common">Crabgrass-specific blast fungus</name>
    <name type="synonym">Magnaporthe grisea</name>
    <dbReference type="NCBI Taxonomy" id="148305"/>
    <lineage>
        <taxon>Eukaryota</taxon>
        <taxon>Fungi</taxon>
        <taxon>Dikarya</taxon>
        <taxon>Ascomycota</taxon>
        <taxon>Pezizomycotina</taxon>
        <taxon>Sordariomycetes</taxon>
        <taxon>Sordariomycetidae</taxon>
        <taxon>Magnaporthales</taxon>
        <taxon>Pyriculariaceae</taxon>
        <taxon>Pyricularia</taxon>
    </lineage>
</organism>
<sequence>MDTSEAGDIQPLIRRWEQNMLVNADSLHNASRHAQHPCVAKKARHLRTGPTDRAGNSQDEDAGNWVDKGGDGDGAAAGAREEHEVAIEHIGVLGSSGAVGASM</sequence>
<proteinExistence type="predicted"/>
<accession>A0A6P8AYK4</accession>
<evidence type="ECO:0000256" key="1">
    <source>
        <dbReference type="SAM" id="MobiDB-lite"/>
    </source>
</evidence>
<dbReference type="Proteomes" id="UP000515153">
    <property type="component" value="Chromosome VII"/>
</dbReference>
<dbReference type="RefSeq" id="XP_030979929.1">
    <property type="nucleotide sequence ID" value="XM_031130143.1"/>
</dbReference>
<feature type="region of interest" description="Disordered" evidence="1">
    <location>
        <begin position="41"/>
        <end position="82"/>
    </location>
</feature>
<protein>
    <submittedName>
        <fullName evidence="3">Uncharacterized protein</fullName>
    </submittedName>
</protein>
<dbReference type="GeneID" id="41965051"/>
<evidence type="ECO:0000313" key="3">
    <source>
        <dbReference type="RefSeq" id="XP_030979929.1"/>
    </source>
</evidence>
<reference evidence="3" key="3">
    <citation type="submission" date="2025-08" db="UniProtKB">
        <authorList>
            <consortium name="RefSeq"/>
        </authorList>
    </citation>
    <scope>IDENTIFICATION</scope>
    <source>
        <strain evidence="3">NI907</strain>
    </source>
</reference>
<dbReference type="KEGG" id="pgri:PgNI_10169"/>
<reference evidence="2 3" key="1">
    <citation type="journal article" date="2019" name="Mol. Biol. Evol.">
        <title>Blast fungal genomes show frequent chromosomal changes, gene gains and losses, and effector gene turnover.</title>
        <authorList>
            <person name="Gomez Luciano L.B."/>
            <person name="Jason Tsai I."/>
            <person name="Chuma I."/>
            <person name="Tosa Y."/>
            <person name="Chen Y.H."/>
            <person name="Li J.Y."/>
            <person name="Li M.Y."/>
            <person name="Jade Lu M.Y."/>
            <person name="Nakayashiki H."/>
            <person name="Li W.H."/>
        </authorList>
    </citation>
    <scope>NUCLEOTIDE SEQUENCE [LARGE SCALE GENOMIC DNA]</scope>
    <source>
        <strain evidence="2 3">NI907</strain>
    </source>
</reference>
<name>A0A6P8AYK4_PYRGI</name>
<gene>
    <name evidence="3" type="ORF">PgNI_10169</name>
</gene>
<dbReference type="AlphaFoldDB" id="A0A6P8AYK4"/>
<keyword evidence="2" id="KW-1185">Reference proteome</keyword>
<reference evidence="3" key="2">
    <citation type="submission" date="2019-10" db="EMBL/GenBank/DDBJ databases">
        <authorList>
            <consortium name="NCBI Genome Project"/>
        </authorList>
    </citation>
    <scope>NUCLEOTIDE SEQUENCE</scope>
    <source>
        <strain evidence="3">NI907</strain>
    </source>
</reference>
<evidence type="ECO:0000313" key="2">
    <source>
        <dbReference type="Proteomes" id="UP000515153"/>
    </source>
</evidence>